<sequence length="164" mass="18743">MLSKKLEKAFNEQINHEFASSYLYLSMAAYAESENLPGFASWLKLQTKEEMGHAMKLYKFVNERGGKVELMALEQPKNNFKSPAGLFEEVLGHERKITSLINKLYETALEEKDYAAQVMLHWFIEEQVEEEAAASEILETLKIAGEKGHALIMMDRQLARRGQG</sequence>
<feature type="domain" description="Ferritin-like diiron" evidence="8">
    <location>
        <begin position="1"/>
        <end position="145"/>
    </location>
</feature>
<dbReference type="PANTHER" id="PTHR11431:SF127">
    <property type="entry name" value="BACTERIAL NON-HEME FERRITIN"/>
    <property type="match status" value="1"/>
</dbReference>
<evidence type="ECO:0000256" key="5">
    <source>
        <dbReference type="ARBA" id="ARBA00023004"/>
    </source>
</evidence>
<dbReference type="AlphaFoldDB" id="A0A101JTQ9"/>
<feature type="binding site" evidence="6">
    <location>
        <position position="53"/>
    </location>
    <ligand>
        <name>Fe cation</name>
        <dbReference type="ChEBI" id="CHEBI:24875"/>
        <label>1</label>
    </ligand>
</feature>
<dbReference type="OrthoDB" id="9801481at2"/>
<evidence type="ECO:0000256" key="7">
    <source>
        <dbReference type="RuleBase" id="RU361145"/>
    </source>
</evidence>
<dbReference type="EC" id="1.16.3.2" evidence="7"/>
<comment type="catalytic activity">
    <reaction evidence="7">
        <text>4 Fe(2+) + O2 + 6 H2O = 4 iron(III) oxide-hydroxide + 12 H(+)</text>
        <dbReference type="Rhea" id="RHEA:11972"/>
        <dbReference type="ChEBI" id="CHEBI:15377"/>
        <dbReference type="ChEBI" id="CHEBI:15378"/>
        <dbReference type="ChEBI" id="CHEBI:15379"/>
        <dbReference type="ChEBI" id="CHEBI:29033"/>
        <dbReference type="ChEBI" id="CHEBI:78619"/>
        <dbReference type="EC" id="1.16.3.2"/>
    </reaction>
</comment>
<keyword evidence="5 6" id="KW-0408">Iron</keyword>
<keyword evidence="4" id="KW-0560">Oxidoreductase</keyword>
<evidence type="ECO:0000256" key="3">
    <source>
        <dbReference type="ARBA" id="ARBA00022723"/>
    </source>
</evidence>
<dbReference type="Gene3D" id="1.20.1260.10">
    <property type="match status" value="1"/>
</dbReference>
<dbReference type="PROSITE" id="PS50905">
    <property type="entry name" value="FERRITIN_LIKE"/>
    <property type="match status" value="1"/>
</dbReference>
<feature type="binding site" evidence="6">
    <location>
        <position position="17"/>
    </location>
    <ligand>
        <name>Fe cation</name>
        <dbReference type="ChEBI" id="CHEBI:24875"/>
        <label>1</label>
    </ligand>
</feature>
<dbReference type="GO" id="GO:0004322">
    <property type="term" value="F:ferroxidase activity"/>
    <property type="evidence" value="ECO:0007669"/>
    <property type="project" value="TreeGrafter"/>
</dbReference>
<dbReference type="EMBL" id="LMBR01000021">
    <property type="protein sequence ID" value="KUL32538.1"/>
    <property type="molecule type" value="Genomic_DNA"/>
</dbReference>
<gene>
    <name evidence="9" type="ORF">ASB62_01645</name>
</gene>
<keyword evidence="7" id="KW-0963">Cytoplasm</keyword>
<dbReference type="GO" id="GO:0008198">
    <property type="term" value="F:ferrous iron binding"/>
    <property type="evidence" value="ECO:0007669"/>
    <property type="project" value="TreeGrafter"/>
</dbReference>
<feature type="binding site" evidence="6">
    <location>
        <position position="94"/>
    </location>
    <ligand>
        <name>Fe cation</name>
        <dbReference type="ChEBI" id="CHEBI:24875"/>
        <label>1</label>
    </ligand>
</feature>
<dbReference type="SUPFAM" id="SSF47240">
    <property type="entry name" value="Ferritin-like"/>
    <property type="match status" value="1"/>
</dbReference>
<keyword evidence="10" id="KW-1185">Reference proteome</keyword>
<proteinExistence type="inferred from homology"/>
<dbReference type="FunFam" id="1.20.1260.10:FF:000001">
    <property type="entry name" value="Non-heme ferritin"/>
    <property type="match status" value="1"/>
</dbReference>
<protein>
    <recommendedName>
        <fullName evidence="7">Ferritin</fullName>
        <ecNumber evidence="7">1.16.3.2</ecNumber>
    </recommendedName>
</protein>
<comment type="caution">
    <text evidence="9">The sequence shown here is derived from an EMBL/GenBank/DDBJ whole genome shotgun (WGS) entry which is preliminary data.</text>
</comment>
<dbReference type="InterPro" id="IPR009078">
    <property type="entry name" value="Ferritin-like_SF"/>
</dbReference>
<keyword evidence="3 6" id="KW-0479">Metal-binding</keyword>
<feature type="binding site" evidence="6">
    <location>
        <position position="127"/>
    </location>
    <ligand>
        <name>Fe cation</name>
        <dbReference type="ChEBI" id="CHEBI:24875"/>
        <label>1</label>
    </ligand>
</feature>
<dbReference type="GO" id="GO:0006826">
    <property type="term" value="P:iron ion transport"/>
    <property type="evidence" value="ECO:0007669"/>
    <property type="project" value="InterPro"/>
</dbReference>
<comment type="function">
    <text evidence="7">Iron-storage protein.</text>
</comment>
<evidence type="ECO:0000256" key="4">
    <source>
        <dbReference type="ARBA" id="ARBA00023002"/>
    </source>
</evidence>
<name>A0A101JTQ9_CHLLI</name>
<dbReference type="InterPro" id="IPR009040">
    <property type="entry name" value="Ferritin-like_diiron"/>
</dbReference>
<accession>A0A101JTQ9</accession>
<dbReference type="InterPro" id="IPR012347">
    <property type="entry name" value="Ferritin-like"/>
</dbReference>
<dbReference type="GO" id="GO:0005829">
    <property type="term" value="C:cytosol"/>
    <property type="evidence" value="ECO:0007669"/>
    <property type="project" value="TreeGrafter"/>
</dbReference>
<reference evidence="9 10" key="1">
    <citation type="submission" date="2015-10" db="EMBL/GenBank/DDBJ databases">
        <title>Draft Genome Sequence of Chlorobium limicola strain Frasassi Growing under Artificial Lighting in the Frasassi Cave System.</title>
        <authorList>
            <person name="Mansor M."/>
            <person name="Macalady J."/>
        </authorList>
    </citation>
    <scope>NUCLEOTIDE SEQUENCE [LARGE SCALE GENOMIC DNA]</scope>
    <source>
        <strain evidence="9 10">Frasassi</strain>
    </source>
</reference>
<evidence type="ECO:0000313" key="9">
    <source>
        <dbReference type="EMBL" id="KUL32538.1"/>
    </source>
</evidence>
<evidence type="ECO:0000256" key="2">
    <source>
        <dbReference type="ARBA" id="ARBA00022434"/>
    </source>
</evidence>
<dbReference type="GO" id="GO:0008199">
    <property type="term" value="F:ferric iron binding"/>
    <property type="evidence" value="ECO:0007669"/>
    <property type="project" value="InterPro"/>
</dbReference>
<dbReference type="Pfam" id="PF00210">
    <property type="entry name" value="Ferritin"/>
    <property type="match status" value="1"/>
</dbReference>
<dbReference type="InterPro" id="IPR008331">
    <property type="entry name" value="Ferritin_DPS_dom"/>
</dbReference>
<dbReference type="InterPro" id="IPR001519">
    <property type="entry name" value="Ferritin"/>
</dbReference>
<dbReference type="Proteomes" id="UP000053937">
    <property type="component" value="Unassembled WGS sequence"/>
</dbReference>
<evidence type="ECO:0000256" key="1">
    <source>
        <dbReference type="ARBA" id="ARBA00006950"/>
    </source>
</evidence>
<dbReference type="GO" id="GO:0042802">
    <property type="term" value="F:identical protein binding"/>
    <property type="evidence" value="ECO:0007669"/>
    <property type="project" value="UniProtKB-ARBA"/>
</dbReference>
<comment type="similarity">
    <text evidence="1 7">Belongs to the ferritin family. Prokaryotic subfamily.</text>
</comment>
<dbReference type="GO" id="GO:0006879">
    <property type="term" value="P:intracellular iron ion homeostasis"/>
    <property type="evidence" value="ECO:0007669"/>
    <property type="project" value="UniProtKB-KW"/>
</dbReference>
<dbReference type="RefSeq" id="WP_059138334.1">
    <property type="nucleotide sequence ID" value="NZ_LMBR01000021.1"/>
</dbReference>
<dbReference type="PANTHER" id="PTHR11431">
    <property type="entry name" value="FERRITIN"/>
    <property type="match status" value="1"/>
</dbReference>
<dbReference type="CDD" id="cd01055">
    <property type="entry name" value="Nonheme_Ferritin"/>
    <property type="match status" value="1"/>
</dbReference>
<comment type="subcellular location">
    <subcellularLocation>
        <location evidence="7">Cytoplasm</location>
    </subcellularLocation>
</comment>
<evidence type="ECO:0000256" key="6">
    <source>
        <dbReference type="PIRSR" id="PIRSR601519-1"/>
    </source>
</evidence>
<keyword evidence="2 7" id="KW-0409">Iron storage</keyword>
<feature type="binding site" evidence="6">
    <location>
        <position position="50"/>
    </location>
    <ligand>
        <name>Fe cation</name>
        <dbReference type="ChEBI" id="CHEBI:24875"/>
        <label>1</label>
    </ligand>
</feature>
<evidence type="ECO:0000259" key="8">
    <source>
        <dbReference type="PROSITE" id="PS50905"/>
    </source>
</evidence>
<evidence type="ECO:0000313" key="10">
    <source>
        <dbReference type="Proteomes" id="UP000053937"/>
    </source>
</evidence>
<organism evidence="9 10">
    <name type="scientific">Chlorobium limicola</name>
    <dbReference type="NCBI Taxonomy" id="1092"/>
    <lineage>
        <taxon>Bacteria</taxon>
        <taxon>Pseudomonadati</taxon>
        <taxon>Chlorobiota</taxon>
        <taxon>Chlorobiia</taxon>
        <taxon>Chlorobiales</taxon>
        <taxon>Chlorobiaceae</taxon>
        <taxon>Chlorobium/Pelodictyon group</taxon>
        <taxon>Chlorobium</taxon>
    </lineage>
</organism>
<dbReference type="InterPro" id="IPR041719">
    <property type="entry name" value="Ferritin_prok"/>
</dbReference>